<protein>
    <recommendedName>
        <fullName evidence="4">Cupin 2 conserved barrel domain-containing protein</fullName>
    </recommendedName>
</protein>
<name>A0ABS1LXX2_9NOCA</name>
<dbReference type="RefSeq" id="WP_201942496.1">
    <property type="nucleotide sequence ID" value="NZ_JAERRJ010000001.1"/>
</dbReference>
<dbReference type="InterPro" id="IPR011051">
    <property type="entry name" value="RmlC_Cupin_sf"/>
</dbReference>
<accession>A0ABS1LXX2</accession>
<dbReference type="InterPro" id="IPR014710">
    <property type="entry name" value="RmlC-like_jellyroll"/>
</dbReference>
<evidence type="ECO:0000313" key="3">
    <source>
        <dbReference type="Proteomes" id="UP000602198"/>
    </source>
</evidence>
<keyword evidence="3" id="KW-1185">Reference proteome</keyword>
<dbReference type="Gene3D" id="2.60.120.10">
    <property type="entry name" value="Jelly Rolls"/>
    <property type="match status" value="1"/>
</dbReference>
<dbReference type="SUPFAM" id="SSF51182">
    <property type="entry name" value="RmlC-like cupins"/>
    <property type="match status" value="1"/>
</dbReference>
<comment type="caution">
    <text evidence="2">The sequence shown here is derived from an EMBL/GenBank/DDBJ whole genome shotgun (WGS) entry which is preliminary data.</text>
</comment>
<feature type="region of interest" description="Disordered" evidence="1">
    <location>
        <begin position="117"/>
        <end position="140"/>
    </location>
</feature>
<evidence type="ECO:0000313" key="2">
    <source>
        <dbReference type="EMBL" id="MBL1073061.1"/>
    </source>
</evidence>
<evidence type="ECO:0000256" key="1">
    <source>
        <dbReference type="SAM" id="MobiDB-lite"/>
    </source>
</evidence>
<gene>
    <name evidence="2" type="ORF">JK358_01500</name>
</gene>
<proteinExistence type="predicted"/>
<reference evidence="2 3" key="1">
    <citation type="submission" date="2021-01" db="EMBL/GenBank/DDBJ databases">
        <title>WGS of actinomycetes isolated from Thailand.</title>
        <authorList>
            <person name="Thawai C."/>
        </authorList>
    </citation>
    <scope>NUCLEOTIDE SEQUENCE [LARGE SCALE GENOMIC DNA]</scope>
    <source>
        <strain evidence="2 3">LPG 2</strain>
    </source>
</reference>
<sequence>MPFLRHDPQRGFRANAAPALGTASRVLFRFTVAGREFVLRQTVIEPGGDSGWHFHDGTLWVLVTGSALDHPGMNCAPVVKRPWRIFREPRGREHAHLARNSGRKPLTLTVFYVNPAGSPLSRPVAPPPCAAEPSRSDPDR</sequence>
<dbReference type="Proteomes" id="UP000602198">
    <property type="component" value="Unassembled WGS sequence"/>
</dbReference>
<dbReference type="EMBL" id="JAERRJ010000001">
    <property type="protein sequence ID" value="MBL1073061.1"/>
    <property type="molecule type" value="Genomic_DNA"/>
</dbReference>
<evidence type="ECO:0008006" key="4">
    <source>
        <dbReference type="Google" id="ProtNLM"/>
    </source>
</evidence>
<organism evidence="2 3">
    <name type="scientific">Nocardia acididurans</name>
    <dbReference type="NCBI Taxonomy" id="2802282"/>
    <lineage>
        <taxon>Bacteria</taxon>
        <taxon>Bacillati</taxon>
        <taxon>Actinomycetota</taxon>
        <taxon>Actinomycetes</taxon>
        <taxon>Mycobacteriales</taxon>
        <taxon>Nocardiaceae</taxon>
        <taxon>Nocardia</taxon>
    </lineage>
</organism>